<dbReference type="EMBL" id="VSSQ01091309">
    <property type="protein sequence ID" value="MPN36906.1"/>
    <property type="molecule type" value="Genomic_DNA"/>
</dbReference>
<gene>
    <name evidence="1" type="ORF">SDC9_184418</name>
</gene>
<sequence>MVHNVIADAGVLLHLHRDHELGADAVDARHQHRMLITGEVDLKQSAEAADGGEHFRTARRRDFGFDAVQQVMRQIDVHAG</sequence>
<reference evidence="1" key="1">
    <citation type="submission" date="2019-08" db="EMBL/GenBank/DDBJ databases">
        <authorList>
            <person name="Kucharzyk K."/>
            <person name="Murdoch R.W."/>
            <person name="Higgins S."/>
            <person name="Loffler F."/>
        </authorList>
    </citation>
    <scope>NUCLEOTIDE SEQUENCE</scope>
</reference>
<accession>A0A645HEE6</accession>
<dbReference type="AlphaFoldDB" id="A0A645HEE6"/>
<evidence type="ECO:0000313" key="1">
    <source>
        <dbReference type="EMBL" id="MPN36906.1"/>
    </source>
</evidence>
<organism evidence="1">
    <name type="scientific">bioreactor metagenome</name>
    <dbReference type="NCBI Taxonomy" id="1076179"/>
    <lineage>
        <taxon>unclassified sequences</taxon>
        <taxon>metagenomes</taxon>
        <taxon>ecological metagenomes</taxon>
    </lineage>
</organism>
<protein>
    <submittedName>
        <fullName evidence="1">Uncharacterized protein</fullName>
    </submittedName>
</protein>
<proteinExistence type="predicted"/>
<name>A0A645HEE6_9ZZZZ</name>
<comment type="caution">
    <text evidence="1">The sequence shown here is derived from an EMBL/GenBank/DDBJ whole genome shotgun (WGS) entry which is preliminary data.</text>
</comment>